<dbReference type="Pfam" id="PF02661">
    <property type="entry name" value="Fic"/>
    <property type="match status" value="1"/>
</dbReference>
<dbReference type="NCBIfam" id="TIGR01550">
    <property type="entry name" value="DOC_P1"/>
    <property type="match status" value="1"/>
</dbReference>
<evidence type="ECO:0000313" key="3">
    <source>
        <dbReference type="Proteomes" id="UP001377337"/>
    </source>
</evidence>
<dbReference type="Proteomes" id="UP001377337">
    <property type="component" value="Chromosome"/>
</dbReference>
<dbReference type="InterPro" id="IPR006440">
    <property type="entry name" value="Doc"/>
</dbReference>
<gene>
    <name evidence="2" type="ORF">WCV65_02525</name>
</gene>
<sequence>MGFSYLTVEEVVELHDMLVDLYGGLQGREHGKLESKLALPMSGFGDFERFPTIEEKAAAYHYYLASGHAFNDGNKRTSYAAAFIFLDFNGYDLVADDEDVFQWTLLLADDKTRPAFEEAVNWMAARIKKREE</sequence>
<evidence type="ECO:0000313" key="2">
    <source>
        <dbReference type="EMBL" id="WXB97396.1"/>
    </source>
</evidence>
<dbReference type="EMBL" id="CP147407">
    <property type="protein sequence ID" value="WXB97396.1"/>
    <property type="molecule type" value="Genomic_DNA"/>
</dbReference>
<dbReference type="InterPro" id="IPR053737">
    <property type="entry name" value="Type_II_TA_Toxin"/>
</dbReference>
<proteinExistence type="predicted"/>
<dbReference type="PANTHER" id="PTHR39426">
    <property type="entry name" value="HOMOLOGY TO DEATH-ON-CURING PROTEIN OF PHAGE P1"/>
    <property type="match status" value="1"/>
</dbReference>
<dbReference type="InterPro" id="IPR003812">
    <property type="entry name" value="Fido"/>
</dbReference>
<name>A0ABZ2NJM2_9BACI</name>
<dbReference type="PROSITE" id="PS51459">
    <property type="entry name" value="FIDO"/>
    <property type="match status" value="1"/>
</dbReference>
<dbReference type="InterPro" id="IPR036597">
    <property type="entry name" value="Fido-like_dom_sf"/>
</dbReference>
<evidence type="ECO:0000259" key="1">
    <source>
        <dbReference type="PROSITE" id="PS51459"/>
    </source>
</evidence>
<accession>A0ABZ2NJM2</accession>
<feature type="domain" description="Fido" evidence="1">
    <location>
        <begin position="6"/>
        <end position="125"/>
    </location>
</feature>
<protein>
    <submittedName>
        <fullName evidence="2">Type II toxin-antitoxin system death-on-curing family toxin</fullName>
    </submittedName>
</protein>
<dbReference type="RefSeq" id="WP_338779785.1">
    <property type="nucleotide sequence ID" value="NZ_CP147407.1"/>
</dbReference>
<dbReference type="SUPFAM" id="SSF140931">
    <property type="entry name" value="Fic-like"/>
    <property type="match status" value="1"/>
</dbReference>
<organism evidence="2 3">
    <name type="scientific">Metabacillus sediminis</name>
    <dbReference type="NCBI Taxonomy" id="3117746"/>
    <lineage>
        <taxon>Bacteria</taxon>
        <taxon>Bacillati</taxon>
        <taxon>Bacillota</taxon>
        <taxon>Bacilli</taxon>
        <taxon>Bacillales</taxon>
        <taxon>Bacillaceae</taxon>
        <taxon>Metabacillus</taxon>
    </lineage>
</organism>
<reference evidence="2 3" key="1">
    <citation type="submission" date="2024-02" db="EMBL/GenBank/DDBJ databases">
        <title>Seven novel Bacillus-like species.</title>
        <authorList>
            <person name="Liu G."/>
        </authorList>
    </citation>
    <scope>NUCLEOTIDE SEQUENCE [LARGE SCALE GENOMIC DNA]</scope>
    <source>
        <strain evidence="2 3">FJAT-52054</strain>
    </source>
</reference>
<dbReference type="Gene3D" id="1.20.120.1870">
    <property type="entry name" value="Fic/DOC protein, Fido domain"/>
    <property type="match status" value="1"/>
</dbReference>
<keyword evidence="3" id="KW-1185">Reference proteome</keyword>
<dbReference type="PANTHER" id="PTHR39426:SF1">
    <property type="entry name" value="HOMOLOGY TO DEATH-ON-CURING PROTEIN OF PHAGE P1"/>
    <property type="match status" value="1"/>
</dbReference>